<evidence type="ECO:0000313" key="1">
    <source>
        <dbReference type="EMBL" id="KAB8037735.1"/>
    </source>
</evidence>
<comment type="caution">
    <text evidence="1">The sequence shown here is derived from an EMBL/GenBank/DDBJ whole genome shotgun (WGS) entry which is preliminary data.</text>
</comment>
<dbReference type="EMBL" id="WFLM01000004">
    <property type="protein sequence ID" value="KAB8037735.1"/>
    <property type="molecule type" value="Genomic_DNA"/>
</dbReference>
<dbReference type="AlphaFoldDB" id="A0A6N6VV74"/>
<protein>
    <submittedName>
        <fullName evidence="1">Uncharacterized protein</fullName>
    </submittedName>
</protein>
<proteinExistence type="predicted"/>
<dbReference type="Proteomes" id="UP000437748">
    <property type="component" value="Unassembled WGS sequence"/>
</dbReference>
<sequence>MLLFINKLWLFKILRYFSLVIIPIFLISCDNKGSSNLSENNTNSSNVLNEIGIDLPTECE</sequence>
<reference evidence="1 2" key="1">
    <citation type="submission" date="2019-10" db="EMBL/GenBank/DDBJ databases">
        <title>New species of Slilvanegrellaceae.</title>
        <authorList>
            <person name="Pitt A."/>
            <person name="Hahn M.W."/>
        </authorList>
    </citation>
    <scope>NUCLEOTIDE SEQUENCE [LARGE SCALE GENOMIC DNA]</scope>
    <source>
        <strain evidence="1 2">SP-Ram-0.45-NSY-1</strain>
    </source>
</reference>
<keyword evidence="2" id="KW-1185">Reference proteome</keyword>
<organism evidence="1 2">
    <name type="scientific">Silvanigrella paludirubra</name>
    <dbReference type="NCBI Taxonomy" id="2499159"/>
    <lineage>
        <taxon>Bacteria</taxon>
        <taxon>Pseudomonadati</taxon>
        <taxon>Bdellovibrionota</taxon>
        <taxon>Oligoflexia</taxon>
        <taxon>Silvanigrellales</taxon>
        <taxon>Silvanigrellaceae</taxon>
        <taxon>Silvanigrella</taxon>
    </lineage>
</organism>
<name>A0A6N6VV74_9BACT</name>
<dbReference type="PROSITE" id="PS51257">
    <property type="entry name" value="PROKAR_LIPOPROTEIN"/>
    <property type="match status" value="1"/>
</dbReference>
<accession>A0A6N6VV74</accession>
<evidence type="ECO:0000313" key="2">
    <source>
        <dbReference type="Proteomes" id="UP000437748"/>
    </source>
</evidence>
<gene>
    <name evidence="1" type="ORF">GCL60_11215</name>
</gene>
<dbReference type="RefSeq" id="WP_153420812.1">
    <property type="nucleotide sequence ID" value="NZ_WFLM01000004.1"/>
</dbReference>